<dbReference type="Proteomes" id="UP000189229">
    <property type="component" value="Unassembled WGS sequence"/>
</dbReference>
<reference evidence="1 2" key="1">
    <citation type="submission" date="2017-02" db="EMBL/GenBank/DDBJ databases">
        <title>Complete genome sequences of Mycobacterium kansasii strains isolated from rhesus macaques.</title>
        <authorList>
            <person name="Panda A."/>
            <person name="Nagaraj S."/>
            <person name="Zhao X."/>
            <person name="Tettelin H."/>
            <person name="Detolla L.J."/>
        </authorList>
    </citation>
    <scope>NUCLEOTIDE SEQUENCE [LARGE SCALE GENOMIC DNA]</scope>
    <source>
        <strain evidence="1 2">11-3813</strain>
    </source>
</reference>
<evidence type="ECO:0000313" key="1">
    <source>
        <dbReference type="EMBL" id="OOK81544.1"/>
    </source>
</evidence>
<dbReference type="AlphaFoldDB" id="A0A1V3XQL7"/>
<sequence length="118" mass="13383">MDPFGNKRVDVLLENFVARPATVVDAPPGTPPLPELPLLYFGIPANDQLEQYWTTVEGRLFQIRHCMNLAGQVRQLPPFAHRSTRRYWCARSRPASTWTASWPLRGRRQPVPLPHAGG</sequence>
<evidence type="ECO:0000313" key="2">
    <source>
        <dbReference type="Proteomes" id="UP000189229"/>
    </source>
</evidence>
<accession>A0A1V3XQL7</accession>
<gene>
    <name evidence="1" type="ORF">BZL30_0875</name>
</gene>
<dbReference type="EMBL" id="MVBM01000001">
    <property type="protein sequence ID" value="OOK81544.1"/>
    <property type="molecule type" value="Genomic_DNA"/>
</dbReference>
<proteinExistence type="predicted"/>
<organism evidence="1 2">
    <name type="scientific">Mycobacterium kansasii</name>
    <dbReference type="NCBI Taxonomy" id="1768"/>
    <lineage>
        <taxon>Bacteria</taxon>
        <taxon>Bacillati</taxon>
        <taxon>Actinomycetota</taxon>
        <taxon>Actinomycetes</taxon>
        <taxon>Mycobacteriales</taxon>
        <taxon>Mycobacteriaceae</taxon>
        <taxon>Mycobacterium</taxon>
    </lineage>
</organism>
<name>A0A1V3XQL7_MYCKA</name>
<protein>
    <submittedName>
        <fullName evidence="1">Uncharacterized protein</fullName>
    </submittedName>
</protein>
<comment type="caution">
    <text evidence="1">The sequence shown here is derived from an EMBL/GenBank/DDBJ whole genome shotgun (WGS) entry which is preliminary data.</text>
</comment>